<keyword evidence="1" id="KW-0812">Transmembrane</keyword>
<keyword evidence="3" id="KW-1185">Reference proteome</keyword>
<dbReference type="EMBL" id="DS268415">
    <property type="protein sequence ID" value="EFP10838.1"/>
    <property type="molecule type" value="Genomic_DNA"/>
</dbReference>
<organism evidence="3">
    <name type="scientific">Caenorhabditis remanei</name>
    <name type="common">Caenorhabditis vulgaris</name>
    <dbReference type="NCBI Taxonomy" id="31234"/>
    <lineage>
        <taxon>Eukaryota</taxon>
        <taxon>Metazoa</taxon>
        <taxon>Ecdysozoa</taxon>
        <taxon>Nematoda</taxon>
        <taxon>Chromadorea</taxon>
        <taxon>Rhabditida</taxon>
        <taxon>Rhabditina</taxon>
        <taxon>Rhabditomorpha</taxon>
        <taxon>Rhabditoidea</taxon>
        <taxon>Rhabditidae</taxon>
        <taxon>Peloderinae</taxon>
        <taxon>Caenorhabditis</taxon>
    </lineage>
</organism>
<feature type="transmembrane region" description="Helical" evidence="1">
    <location>
        <begin position="50"/>
        <end position="74"/>
    </location>
</feature>
<name>E3LU56_CAERE</name>
<dbReference type="InterPro" id="IPR006874">
    <property type="entry name" value="DUF621"/>
</dbReference>
<reference evidence="2" key="1">
    <citation type="submission" date="2007-07" db="EMBL/GenBank/DDBJ databases">
        <title>PCAP assembly of the Caenorhabditis remanei genome.</title>
        <authorList>
            <consortium name="The Caenorhabditis remanei Sequencing Consortium"/>
            <person name="Wilson R.K."/>
        </authorList>
    </citation>
    <scope>NUCLEOTIDE SEQUENCE [LARGE SCALE GENOMIC DNA]</scope>
    <source>
        <strain evidence="2">PB4641</strain>
    </source>
</reference>
<evidence type="ECO:0000256" key="1">
    <source>
        <dbReference type="SAM" id="Phobius"/>
    </source>
</evidence>
<dbReference type="PANTHER" id="PTHR31406">
    <property type="entry name" value="PROTEIN CBG06702-RELATED"/>
    <property type="match status" value="1"/>
</dbReference>
<dbReference type="HOGENOM" id="CLU_099177_0_0_1"/>
<dbReference type="Proteomes" id="UP000008281">
    <property type="component" value="Unassembled WGS sequence"/>
</dbReference>
<keyword evidence="1" id="KW-0472">Membrane</keyword>
<dbReference type="AlphaFoldDB" id="E3LU56"/>
<dbReference type="InParanoid" id="E3LU56"/>
<feature type="transmembrane region" description="Helical" evidence="1">
    <location>
        <begin position="117"/>
        <end position="138"/>
    </location>
</feature>
<dbReference type="Pfam" id="PF04789">
    <property type="entry name" value="DUF621"/>
    <property type="match status" value="1"/>
</dbReference>
<proteinExistence type="predicted"/>
<keyword evidence="1" id="KW-1133">Transmembrane helix</keyword>
<protein>
    <recommendedName>
        <fullName evidence="4">G-protein coupled receptors family 1 profile domain-containing protein</fullName>
    </recommendedName>
</protein>
<gene>
    <name evidence="2" type="ORF">CRE_31019</name>
</gene>
<evidence type="ECO:0000313" key="3">
    <source>
        <dbReference type="Proteomes" id="UP000008281"/>
    </source>
</evidence>
<evidence type="ECO:0008006" key="4">
    <source>
        <dbReference type="Google" id="ProtNLM"/>
    </source>
</evidence>
<feature type="transmembrane region" description="Helical" evidence="1">
    <location>
        <begin position="86"/>
        <end position="111"/>
    </location>
</feature>
<accession>E3LU56</accession>
<evidence type="ECO:0000313" key="2">
    <source>
        <dbReference type="EMBL" id="EFP10838.1"/>
    </source>
</evidence>
<sequence>MFSYRSSIGHYVLDCPAPHSILDTPPPKSIQIVSFVVGSTLCLPKFQMELILQFGLPVFVLAMYIAVITKILTMKKTSLNKQETRVLVQAVVIFFLFQVLQQFLHLSIYVLQTSSVVFLYCQTFDFTVSTAFLIKRIINTVCEKYSLKKSLITFQLEIMAGAATPCFSFFTSKEIRKMLSARIATISSQGSSHVVVRKPTLVDVD</sequence>